<evidence type="ECO:0000256" key="7">
    <source>
        <dbReference type="ARBA" id="ARBA00023237"/>
    </source>
</evidence>
<keyword evidence="8" id="KW-0732">Signal</keyword>
<name>A0A378Q6A9_9GAMM</name>
<dbReference type="InterPro" id="IPR003423">
    <property type="entry name" value="OMP_efflux"/>
</dbReference>
<evidence type="ECO:0000313" key="10">
    <source>
        <dbReference type="Proteomes" id="UP000255193"/>
    </source>
</evidence>
<feature type="chain" id="PRO_5016731597" evidence="8">
    <location>
        <begin position="34"/>
        <end position="461"/>
    </location>
</feature>
<dbReference type="InterPro" id="IPR010130">
    <property type="entry name" value="T1SS_OMP_TolC"/>
</dbReference>
<dbReference type="PANTHER" id="PTHR30026">
    <property type="entry name" value="OUTER MEMBRANE PROTEIN TOLC"/>
    <property type="match status" value="1"/>
</dbReference>
<keyword evidence="6" id="KW-0472">Membrane</keyword>
<sequence>MNGENVMKCCQASRVLSLGWLVGALVLSPNASANDLWDLYAAAQRHNGQWAAQQYDYLAQQHDVGLAAGDLLPQVGVQGSVKRNQFYPQHGGDDTGNAVSQVGLGVRQALYRADKWTNLQKATLAQQAYDLKLLQQHADLTEQIIKAYLGVLRAQAMTESLNAEWRALKAQDDMMQARLAAGVVARVDTDETHARLVSVQAQLANNEVAIMNAKQQLALVTAQPIEDIAPLPLPITFNLVPKRSVEQWLNATQQDNLAIQQAQTQVAIANQQVTYLKSNLYPKVDLVGNISWQDNSNRLQSVYDGSTYQIGIELDWPLYTGGRTRLAAQQGALQAQAAQRRLAFVYQQAMTQTSQAYLNLMASQATLDAQAAAVTANAKVAEASQTGYDLGMRSMVDTLLAQRQYYAARRDWLNAHFDYLVAYVDLQKATGRLGDDTVKALDNLLQASIQPRPLSDRSAMP</sequence>
<dbReference type="Pfam" id="PF02321">
    <property type="entry name" value="OEP"/>
    <property type="match status" value="2"/>
</dbReference>
<dbReference type="GO" id="GO:1990281">
    <property type="term" value="C:efflux pump complex"/>
    <property type="evidence" value="ECO:0007669"/>
    <property type="project" value="TreeGrafter"/>
</dbReference>
<dbReference type="AlphaFoldDB" id="A0A378Q6A9"/>
<feature type="signal peptide" evidence="8">
    <location>
        <begin position="1"/>
        <end position="33"/>
    </location>
</feature>
<comment type="subcellular location">
    <subcellularLocation>
        <location evidence="1">Cell outer membrane</location>
    </subcellularLocation>
</comment>
<dbReference type="SUPFAM" id="SSF56954">
    <property type="entry name" value="Outer membrane efflux proteins (OEP)"/>
    <property type="match status" value="1"/>
</dbReference>
<evidence type="ECO:0000256" key="1">
    <source>
        <dbReference type="ARBA" id="ARBA00004442"/>
    </source>
</evidence>
<comment type="similarity">
    <text evidence="2">Belongs to the outer membrane factor (OMF) (TC 1.B.17) family.</text>
</comment>
<evidence type="ECO:0000256" key="3">
    <source>
        <dbReference type="ARBA" id="ARBA00022448"/>
    </source>
</evidence>
<reference evidence="9 10" key="1">
    <citation type="submission" date="2018-06" db="EMBL/GenBank/DDBJ databases">
        <authorList>
            <consortium name="Pathogen Informatics"/>
            <person name="Doyle S."/>
        </authorList>
    </citation>
    <scope>NUCLEOTIDE SEQUENCE [LARGE SCALE GENOMIC DNA]</scope>
    <source>
        <strain evidence="9 10">NCTC11091</strain>
    </source>
</reference>
<keyword evidence="3" id="KW-0813">Transport</keyword>
<proteinExistence type="inferred from homology"/>
<keyword evidence="4" id="KW-1134">Transmembrane beta strand</keyword>
<dbReference type="PANTHER" id="PTHR30026:SF20">
    <property type="entry name" value="OUTER MEMBRANE PROTEIN TOLC"/>
    <property type="match status" value="1"/>
</dbReference>
<evidence type="ECO:0000256" key="6">
    <source>
        <dbReference type="ARBA" id="ARBA00023136"/>
    </source>
</evidence>
<dbReference type="GO" id="GO:0015562">
    <property type="term" value="F:efflux transmembrane transporter activity"/>
    <property type="evidence" value="ECO:0007669"/>
    <property type="project" value="InterPro"/>
</dbReference>
<keyword evidence="5" id="KW-0812">Transmembrane</keyword>
<evidence type="ECO:0000256" key="8">
    <source>
        <dbReference type="SAM" id="SignalP"/>
    </source>
</evidence>
<dbReference type="InterPro" id="IPR051906">
    <property type="entry name" value="TolC-like"/>
</dbReference>
<evidence type="ECO:0000313" key="9">
    <source>
        <dbReference type="EMBL" id="STY96222.1"/>
    </source>
</evidence>
<dbReference type="Proteomes" id="UP000255193">
    <property type="component" value="Unassembled WGS sequence"/>
</dbReference>
<dbReference type="RefSeq" id="WP_211269860.1">
    <property type="nucleotide sequence ID" value="NZ_MXAO01000051.1"/>
</dbReference>
<dbReference type="NCBIfam" id="TIGR01844">
    <property type="entry name" value="type_I_sec_TolC"/>
    <property type="match status" value="1"/>
</dbReference>
<dbReference type="GO" id="GO:0015288">
    <property type="term" value="F:porin activity"/>
    <property type="evidence" value="ECO:0007669"/>
    <property type="project" value="TreeGrafter"/>
</dbReference>
<dbReference type="Gene3D" id="1.20.1600.10">
    <property type="entry name" value="Outer membrane efflux proteins (OEP)"/>
    <property type="match status" value="1"/>
</dbReference>
<dbReference type="EMBL" id="UGQA01000001">
    <property type="protein sequence ID" value="STY96222.1"/>
    <property type="molecule type" value="Genomic_DNA"/>
</dbReference>
<accession>A0A378Q6A9</accession>
<protein>
    <submittedName>
        <fullName evidence="9">Outer membrane protein tolC</fullName>
    </submittedName>
</protein>
<evidence type="ECO:0000256" key="4">
    <source>
        <dbReference type="ARBA" id="ARBA00022452"/>
    </source>
</evidence>
<evidence type="ECO:0000256" key="2">
    <source>
        <dbReference type="ARBA" id="ARBA00007613"/>
    </source>
</evidence>
<dbReference type="GO" id="GO:0009279">
    <property type="term" value="C:cell outer membrane"/>
    <property type="evidence" value="ECO:0007669"/>
    <property type="project" value="UniProtKB-SubCell"/>
</dbReference>
<gene>
    <name evidence="9" type="primary">tolC</name>
    <name evidence="9" type="ORF">NCTC11091_02038</name>
</gene>
<organism evidence="9 10">
    <name type="scientific">Faucicola atlantae</name>
    <dbReference type="NCBI Taxonomy" id="34059"/>
    <lineage>
        <taxon>Bacteria</taxon>
        <taxon>Pseudomonadati</taxon>
        <taxon>Pseudomonadota</taxon>
        <taxon>Gammaproteobacteria</taxon>
        <taxon>Moraxellales</taxon>
        <taxon>Moraxellaceae</taxon>
        <taxon>Faucicola</taxon>
    </lineage>
</organism>
<evidence type="ECO:0000256" key="5">
    <source>
        <dbReference type="ARBA" id="ARBA00022692"/>
    </source>
</evidence>
<keyword evidence="7" id="KW-0998">Cell outer membrane</keyword>